<evidence type="ECO:0000259" key="2">
    <source>
        <dbReference type="Pfam" id="PF00888"/>
    </source>
</evidence>
<dbReference type="GO" id="GO:0006511">
    <property type="term" value="P:ubiquitin-dependent protein catabolic process"/>
    <property type="evidence" value="ECO:0007669"/>
    <property type="project" value="InterPro"/>
</dbReference>
<dbReference type="FunFam" id="1.20.1310.10:FF:000001">
    <property type="entry name" value="Cullin 3"/>
    <property type="match status" value="1"/>
</dbReference>
<dbReference type="Proteomes" id="UP001321473">
    <property type="component" value="Unassembled WGS sequence"/>
</dbReference>
<dbReference type="GO" id="GO:0031625">
    <property type="term" value="F:ubiquitin protein ligase binding"/>
    <property type="evidence" value="ECO:0007669"/>
    <property type="project" value="InterPro"/>
</dbReference>
<feature type="domain" description="Cullin N-terminal" evidence="2">
    <location>
        <begin position="10"/>
        <end position="255"/>
    </location>
</feature>
<accession>A0AAQ4EQT2</accession>
<evidence type="ECO:0000313" key="4">
    <source>
        <dbReference type="Proteomes" id="UP001321473"/>
    </source>
</evidence>
<protein>
    <recommendedName>
        <fullName evidence="2">Cullin N-terminal domain-containing protein</fullName>
    </recommendedName>
</protein>
<organism evidence="3 4">
    <name type="scientific">Amblyomma americanum</name>
    <name type="common">Lone star tick</name>
    <dbReference type="NCBI Taxonomy" id="6943"/>
    <lineage>
        <taxon>Eukaryota</taxon>
        <taxon>Metazoa</taxon>
        <taxon>Ecdysozoa</taxon>
        <taxon>Arthropoda</taxon>
        <taxon>Chelicerata</taxon>
        <taxon>Arachnida</taxon>
        <taxon>Acari</taxon>
        <taxon>Parasitiformes</taxon>
        <taxon>Ixodida</taxon>
        <taxon>Ixodoidea</taxon>
        <taxon>Ixodidae</taxon>
        <taxon>Amblyomminae</taxon>
        <taxon>Amblyomma</taxon>
    </lineage>
</organism>
<dbReference type="Pfam" id="PF00888">
    <property type="entry name" value="Cullin"/>
    <property type="match status" value="1"/>
</dbReference>
<dbReference type="AlphaFoldDB" id="A0AAQ4EQT2"/>
<name>A0AAQ4EQT2_AMBAM</name>
<dbReference type="SUPFAM" id="SSF74788">
    <property type="entry name" value="Cullin repeat-like"/>
    <property type="match status" value="1"/>
</dbReference>
<gene>
    <name evidence="3" type="ORF">V5799_029578</name>
</gene>
<dbReference type="EMBL" id="JARKHS020012244">
    <property type="protein sequence ID" value="KAK8777077.1"/>
    <property type="molecule type" value="Genomic_DNA"/>
</dbReference>
<evidence type="ECO:0000256" key="1">
    <source>
        <dbReference type="ARBA" id="ARBA00006019"/>
    </source>
</evidence>
<dbReference type="InterPro" id="IPR016159">
    <property type="entry name" value="Cullin_repeat-like_dom_sf"/>
</dbReference>
<dbReference type="PANTHER" id="PTHR11932">
    <property type="entry name" value="CULLIN"/>
    <property type="match status" value="1"/>
</dbReference>
<dbReference type="Gene3D" id="1.20.1310.10">
    <property type="entry name" value="Cullin Repeats"/>
    <property type="match status" value="2"/>
</dbReference>
<dbReference type="InterPro" id="IPR001373">
    <property type="entry name" value="Cullin_N"/>
</dbReference>
<proteinExistence type="inferred from homology"/>
<evidence type="ECO:0000313" key="3">
    <source>
        <dbReference type="EMBL" id="KAK8777077.1"/>
    </source>
</evidence>
<sequence length="257" mass="29501">MGDGGTGNPWQALRRAIQGIPEKGESGRQFEDLHLSAYAMVVQERRALLHGGLREVVTDHPVNKVRPGILASPHDAFLRTPNQARNDHRTRVNRIRDIVRYLEQLHVSRYRVCRVQKFWVPLFRDELSRHGDMHPKLQECRLQTRSRGRDGKMVDKLSVKNACQMLGKLGVNSRSVYEEDFERPFLARSAKFCALESQKQLAELSAIDYIDVAEQRINEETQRAKLYLDPGTEHLIQQVVYQDLVASHVNAIVAKED</sequence>
<comment type="similarity">
    <text evidence="1">Belongs to the cullin family.</text>
</comment>
<comment type="caution">
    <text evidence="3">The sequence shown here is derived from an EMBL/GenBank/DDBJ whole genome shotgun (WGS) entry which is preliminary data.</text>
</comment>
<reference evidence="3 4" key="1">
    <citation type="journal article" date="2023" name="Arcadia Sci">
        <title>De novo assembly of a long-read Amblyomma americanum tick genome.</title>
        <authorList>
            <person name="Chou S."/>
            <person name="Poskanzer K.E."/>
            <person name="Rollins M."/>
            <person name="Thuy-Boun P.S."/>
        </authorList>
    </citation>
    <scope>NUCLEOTIDE SEQUENCE [LARGE SCALE GENOMIC DNA]</scope>
    <source>
        <strain evidence="3">F_SG_1</strain>
        <tissue evidence="3">Salivary glands</tissue>
    </source>
</reference>
<keyword evidence="4" id="KW-1185">Reference proteome</keyword>
<dbReference type="InterPro" id="IPR045093">
    <property type="entry name" value="Cullin"/>
</dbReference>